<dbReference type="EMBL" id="JAUFPX010000003">
    <property type="protein sequence ID" value="MDN3590236.1"/>
    <property type="molecule type" value="Genomic_DNA"/>
</dbReference>
<protein>
    <submittedName>
        <fullName evidence="1">Uncharacterized protein</fullName>
    </submittedName>
</protein>
<evidence type="ECO:0000313" key="1">
    <source>
        <dbReference type="EMBL" id="MDN3590236.1"/>
    </source>
</evidence>
<evidence type="ECO:0000313" key="2">
    <source>
        <dbReference type="Proteomes" id="UP001224644"/>
    </source>
</evidence>
<dbReference type="RefSeq" id="WP_238225501.1">
    <property type="nucleotide sequence ID" value="NZ_BPQD01000013.1"/>
</dbReference>
<dbReference type="Proteomes" id="UP001224644">
    <property type="component" value="Unassembled WGS sequence"/>
</dbReference>
<comment type="caution">
    <text evidence="1">The sequence shown here is derived from an EMBL/GenBank/DDBJ whole genome shotgun (WGS) entry which is preliminary data.</text>
</comment>
<proteinExistence type="predicted"/>
<accession>A0ABT8BE08</accession>
<keyword evidence="2" id="KW-1185">Reference proteome</keyword>
<name>A0ABT8BE08_9HYPH</name>
<reference evidence="2" key="1">
    <citation type="journal article" date="2019" name="Int. J. Syst. Evol. Microbiol.">
        <title>The Global Catalogue of Microorganisms (GCM) 10K type strain sequencing project: providing services to taxonomists for standard genome sequencing and annotation.</title>
        <authorList>
            <consortium name="The Broad Institute Genomics Platform"/>
            <consortium name="The Broad Institute Genome Sequencing Center for Infectious Disease"/>
            <person name="Wu L."/>
            <person name="Ma J."/>
        </authorList>
    </citation>
    <scope>NUCLEOTIDE SEQUENCE [LARGE SCALE GENOMIC DNA]</scope>
    <source>
        <strain evidence="2">CECT 7069</strain>
    </source>
</reference>
<gene>
    <name evidence="1" type="ORF">QWZ12_06365</name>
</gene>
<sequence length="69" mass="6923">MMVPSDSLLPAITALGIPLGTPETARPSLVIAPPGTGQARFLDGIGRASKAWIVVNTSSVAGRPAADSP</sequence>
<organism evidence="1 2">
    <name type="scientific">Methylobacterium adhaesivum</name>
    <dbReference type="NCBI Taxonomy" id="333297"/>
    <lineage>
        <taxon>Bacteria</taxon>
        <taxon>Pseudomonadati</taxon>
        <taxon>Pseudomonadota</taxon>
        <taxon>Alphaproteobacteria</taxon>
        <taxon>Hyphomicrobiales</taxon>
        <taxon>Methylobacteriaceae</taxon>
        <taxon>Methylobacterium</taxon>
    </lineage>
</organism>